<dbReference type="SMART" id="SM00487">
    <property type="entry name" value="DEXDc"/>
    <property type="match status" value="1"/>
</dbReference>
<dbReference type="PROSITE" id="PS51192">
    <property type="entry name" value="HELICASE_ATP_BIND_1"/>
    <property type="match status" value="1"/>
</dbReference>
<evidence type="ECO:0000256" key="2">
    <source>
        <dbReference type="ARBA" id="ARBA00022801"/>
    </source>
</evidence>
<evidence type="ECO:0000256" key="1">
    <source>
        <dbReference type="ARBA" id="ARBA00022741"/>
    </source>
</evidence>
<dbReference type="Pfam" id="PF00271">
    <property type="entry name" value="Helicase_C"/>
    <property type="match status" value="1"/>
</dbReference>
<organism evidence="5">
    <name type="scientific">viral metagenome</name>
    <dbReference type="NCBI Taxonomy" id="1070528"/>
    <lineage>
        <taxon>unclassified sequences</taxon>
        <taxon>metagenomes</taxon>
        <taxon>organismal metagenomes</taxon>
    </lineage>
</organism>
<dbReference type="CDD" id="cd18793">
    <property type="entry name" value="SF2_C_SNF"/>
    <property type="match status" value="1"/>
</dbReference>
<dbReference type="Gene3D" id="3.40.50.10810">
    <property type="entry name" value="Tandem AAA-ATPase domain"/>
    <property type="match status" value="1"/>
</dbReference>
<dbReference type="GO" id="GO:0016787">
    <property type="term" value="F:hydrolase activity"/>
    <property type="evidence" value="ECO:0007669"/>
    <property type="project" value="UniProtKB-KW"/>
</dbReference>
<proteinExistence type="predicted"/>
<dbReference type="GO" id="GO:0005524">
    <property type="term" value="F:ATP binding"/>
    <property type="evidence" value="ECO:0007669"/>
    <property type="project" value="UniProtKB-KW"/>
</dbReference>
<name>A0A6C0HK61_9ZZZZ</name>
<evidence type="ECO:0000256" key="3">
    <source>
        <dbReference type="ARBA" id="ARBA00022840"/>
    </source>
</evidence>
<dbReference type="GO" id="GO:0005634">
    <property type="term" value="C:nucleus"/>
    <property type="evidence" value="ECO:0007669"/>
    <property type="project" value="TreeGrafter"/>
</dbReference>
<dbReference type="Pfam" id="PF00176">
    <property type="entry name" value="SNF2-rel_dom"/>
    <property type="match status" value="1"/>
</dbReference>
<dbReference type="AlphaFoldDB" id="A0A6C0HK61"/>
<dbReference type="GO" id="GO:0006281">
    <property type="term" value="P:DNA repair"/>
    <property type="evidence" value="ECO:0007669"/>
    <property type="project" value="TreeGrafter"/>
</dbReference>
<dbReference type="InterPro" id="IPR014001">
    <property type="entry name" value="Helicase_ATP-bd"/>
</dbReference>
<keyword evidence="2" id="KW-0378">Hydrolase</keyword>
<dbReference type="GO" id="GO:0008094">
    <property type="term" value="F:ATP-dependent activity, acting on DNA"/>
    <property type="evidence" value="ECO:0007669"/>
    <property type="project" value="TreeGrafter"/>
</dbReference>
<dbReference type="SMART" id="SM00490">
    <property type="entry name" value="HELICc"/>
    <property type="match status" value="1"/>
</dbReference>
<evidence type="ECO:0000259" key="4">
    <source>
        <dbReference type="PROSITE" id="PS51192"/>
    </source>
</evidence>
<dbReference type="EMBL" id="MN739976">
    <property type="protein sequence ID" value="QHT81002.1"/>
    <property type="molecule type" value="Genomic_DNA"/>
</dbReference>
<dbReference type="PANTHER" id="PTHR45626">
    <property type="entry name" value="TRANSCRIPTION TERMINATION FACTOR 2-RELATED"/>
    <property type="match status" value="1"/>
</dbReference>
<feature type="domain" description="Helicase ATP-binding" evidence="4">
    <location>
        <begin position="13"/>
        <end position="166"/>
    </location>
</feature>
<keyword evidence="1" id="KW-0547">Nucleotide-binding</keyword>
<dbReference type="InterPro" id="IPR049730">
    <property type="entry name" value="SNF2/RAD54-like_C"/>
</dbReference>
<accession>A0A6C0HK61</accession>
<reference evidence="5" key="1">
    <citation type="journal article" date="2020" name="Nature">
        <title>Giant virus diversity and host interactions through global metagenomics.</title>
        <authorList>
            <person name="Schulz F."/>
            <person name="Roux S."/>
            <person name="Paez-Espino D."/>
            <person name="Jungbluth S."/>
            <person name="Walsh D.A."/>
            <person name="Denef V.J."/>
            <person name="McMahon K.D."/>
            <person name="Konstantinidis K.T."/>
            <person name="Eloe-Fadrosh E.A."/>
            <person name="Kyrpides N.C."/>
            <person name="Woyke T."/>
        </authorList>
    </citation>
    <scope>NUCLEOTIDE SEQUENCE</scope>
    <source>
        <strain evidence="5">GVMAG-M-3300023184-135</strain>
    </source>
</reference>
<dbReference type="InterPro" id="IPR001650">
    <property type="entry name" value="Helicase_C-like"/>
</dbReference>
<dbReference type="InterPro" id="IPR027417">
    <property type="entry name" value="P-loop_NTPase"/>
</dbReference>
<dbReference type="InterPro" id="IPR000330">
    <property type="entry name" value="SNF2_N"/>
</dbReference>
<keyword evidence="3" id="KW-0067">ATP-binding</keyword>
<sequence length="479" mass="55195">MFKYQDDAVEWMKEREFAGKGGMLCHEMGLGKTRMVCRLLRENMLPLTLVLTTKSTVGGWLAELREQSKFAFDVREYKKDKTYINPERNTVLVSTHHSILKRNAEWFEARRFDRIVVDEIHVLRNPGVLQTGVSKIPAGLRWGLTATPFNNSARDISSYMRFLCEGAADKEERGRFGEWMLRKTREEVFGGGPKIVPKKFVYEFESGEERLMYDYVAGRIDEANAWIEANARRLPRHVHGQMLLLLQLRERQAAIHPQIVLDAERVWRMQMPEMLGNPDDLRAWDESKVTKFRYIMEMVRADQAKKRSTMIVTHFETELQLIKARLESSGIAPLVINGKTKAKDRTAMQTVNSDAPNLELCRKAMYRQLPTDVMNIVESFLVKPRVLLLQIVAGGVGLSLPWVDHVIHTSPDWNPFLEKQASYRALRATSTHDVRVTSMYFARTIDTRIQERQAGKFEASLEWTGDAPKTIAEYISMPV</sequence>
<protein>
    <recommendedName>
        <fullName evidence="4">Helicase ATP-binding domain-containing protein</fullName>
    </recommendedName>
</protein>
<evidence type="ECO:0000313" key="5">
    <source>
        <dbReference type="EMBL" id="QHT81002.1"/>
    </source>
</evidence>
<dbReference type="SUPFAM" id="SSF52540">
    <property type="entry name" value="P-loop containing nucleoside triphosphate hydrolases"/>
    <property type="match status" value="2"/>
</dbReference>
<dbReference type="InterPro" id="IPR038718">
    <property type="entry name" value="SNF2-like_sf"/>
</dbReference>
<dbReference type="Gene3D" id="3.40.50.300">
    <property type="entry name" value="P-loop containing nucleotide triphosphate hydrolases"/>
    <property type="match status" value="1"/>
</dbReference>
<dbReference type="InterPro" id="IPR050628">
    <property type="entry name" value="SNF2_RAD54_helicase_TF"/>
</dbReference>